<proteinExistence type="predicted"/>
<keyword evidence="2" id="KW-1185">Reference proteome</keyword>
<evidence type="ECO:0000313" key="2">
    <source>
        <dbReference type="Proteomes" id="UP001231924"/>
    </source>
</evidence>
<dbReference type="RefSeq" id="WP_286056153.1">
    <property type="nucleotide sequence ID" value="NZ_JASVWF010000007.1"/>
</dbReference>
<evidence type="ECO:0000313" key="1">
    <source>
        <dbReference type="EMBL" id="MDL5159557.1"/>
    </source>
</evidence>
<name>A0ABT7MI36_9PSEU</name>
<protein>
    <recommendedName>
        <fullName evidence="3">Glycosyltransferase</fullName>
    </recommendedName>
</protein>
<evidence type="ECO:0008006" key="3">
    <source>
        <dbReference type="Google" id="ProtNLM"/>
    </source>
</evidence>
<gene>
    <name evidence="1" type="ORF">QRT03_26560</name>
</gene>
<sequence>MTPPRAAVVVPVGPSVPAEFVDDTLASVERLGVPTTLVVVNDSDRSRWPASTVVVPAPVGAPGGQGGLFVKLGAGIRRALADDWDVLLRLDTDALVLRSGLVSSAVSRFAADPSLGLLGAVRVGPDGGARSFGPARALLRAEAGWRGLRRPAVRRAVRALPRDGVHGLGGAYVLSRRCASALDAAGWLSCAALAGSRAGEDHLMGAAVRACGFSLGEFSRPGDPLAVRWVGLPASPASVWESGAAVTHSVRSWGSLGEADVRAQFRALAPVG</sequence>
<dbReference type="EMBL" id="JASVWF010000007">
    <property type="protein sequence ID" value="MDL5159557.1"/>
    <property type="molecule type" value="Genomic_DNA"/>
</dbReference>
<dbReference type="Proteomes" id="UP001231924">
    <property type="component" value="Unassembled WGS sequence"/>
</dbReference>
<comment type="caution">
    <text evidence="1">The sequence shown here is derived from an EMBL/GenBank/DDBJ whole genome shotgun (WGS) entry which is preliminary data.</text>
</comment>
<accession>A0ABT7MI36</accession>
<dbReference type="SUPFAM" id="SSF53448">
    <property type="entry name" value="Nucleotide-diphospho-sugar transferases"/>
    <property type="match status" value="1"/>
</dbReference>
<reference evidence="1 2" key="1">
    <citation type="submission" date="2023-06" db="EMBL/GenBank/DDBJ databases">
        <title>Actinomycetospora Odt1-22.</title>
        <authorList>
            <person name="Supong K."/>
        </authorList>
    </citation>
    <scope>NUCLEOTIDE SEQUENCE [LARGE SCALE GENOMIC DNA]</scope>
    <source>
        <strain evidence="1 2">Odt1-22</strain>
    </source>
</reference>
<dbReference type="InterPro" id="IPR029044">
    <property type="entry name" value="Nucleotide-diphossugar_trans"/>
</dbReference>
<organism evidence="1 2">
    <name type="scientific">Actinomycetospora termitidis</name>
    <dbReference type="NCBI Taxonomy" id="3053470"/>
    <lineage>
        <taxon>Bacteria</taxon>
        <taxon>Bacillati</taxon>
        <taxon>Actinomycetota</taxon>
        <taxon>Actinomycetes</taxon>
        <taxon>Pseudonocardiales</taxon>
        <taxon>Pseudonocardiaceae</taxon>
        <taxon>Actinomycetospora</taxon>
    </lineage>
</organism>